<dbReference type="InterPro" id="IPR021525">
    <property type="entry name" value="DUF3189"/>
</dbReference>
<protein>
    <recommendedName>
        <fullName evidence="3">DUF3189 domain-containing protein</fullName>
    </recommendedName>
</protein>
<evidence type="ECO:0008006" key="3">
    <source>
        <dbReference type="Google" id="ProtNLM"/>
    </source>
</evidence>
<keyword evidence="2" id="KW-1185">Reference proteome</keyword>
<gene>
    <name evidence="1" type="ORF">SAMN02194393_03917</name>
</gene>
<dbReference type="RefSeq" id="WP_079493960.1">
    <property type="nucleotide sequence ID" value="NZ_FUZT01000010.1"/>
</dbReference>
<evidence type="ECO:0000313" key="2">
    <source>
        <dbReference type="Proteomes" id="UP000190285"/>
    </source>
</evidence>
<name>A0A1T5M5G0_9FIRM</name>
<dbReference type="OrthoDB" id="1680616at2"/>
<dbReference type="Pfam" id="PF11385">
    <property type="entry name" value="DUF3189"/>
    <property type="match status" value="1"/>
</dbReference>
<reference evidence="1 2" key="1">
    <citation type="submission" date="2017-02" db="EMBL/GenBank/DDBJ databases">
        <authorList>
            <person name="Peterson S.W."/>
        </authorList>
    </citation>
    <scope>NUCLEOTIDE SEQUENCE [LARGE SCALE GENOMIC DNA]</scope>
    <source>
        <strain evidence="1 2">M1</strain>
    </source>
</reference>
<dbReference type="AlphaFoldDB" id="A0A1T5M5G0"/>
<dbReference type="STRING" id="36842.SAMN02194393_03917"/>
<dbReference type="EMBL" id="FUZT01000010">
    <property type="protein sequence ID" value="SKC83471.1"/>
    <property type="molecule type" value="Genomic_DNA"/>
</dbReference>
<evidence type="ECO:0000313" key="1">
    <source>
        <dbReference type="EMBL" id="SKC83471.1"/>
    </source>
</evidence>
<accession>A0A1T5M5G0</accession>
<organism evidence="1 2">
    <name type="scientific">Maledivibacter halophilus</name>
    <dbReference type="NCBI Taxonomy" id="36842"/>
    <lineage>
        <taxon>Bacteria</taxon>
        <taxon>Bacillati</taxon>
        <taxon>Bacillota</taxon>
        <taxon>Clostridia</taxon>
        <taxon>Peptostreptococcales</taxon>
        <taxon>Caminicellaceae</taxon>
        <taxon>Maledivibacter</taxon>
    </lineage>
</organism>
<sequence length="156" mass="17642">MHVIYHDIGGSHSSVVASYIHLNKLPIDRIPSAKEIIEVPMFDKLRKNQRGRLIFHGIDEYKNKVYTLSRLYYEHPITNALMSIPSMIGIDEREIMLVDTSPSVNFIMKLGGGSSRKLKMVTFGRPIVAYGITKTYGNIVDLVTKTKLKISSNFLS</sequence>
<dbReference type="Proteomes" id="UP000190285">
    <property type="component" value="Unassembled WGS sequence"/>
</dbReference>
<proteinExistence type="predicted"/>